<dbReference type="OrthoDB" id="270970at2759"/>
<gene>
    <name evidence="4" type="ORF">PHYPSEUDO_007697</name>
</gene>
<dbReference type="PANTHER" id="PTHR45911:SF7">
    <property type="entry name" value="C2 DOMAIN-CONTAINING PROTEIN"/>
    <property type="match status" value="1"/>
</dbReference>
<dbReference type="PROSITE" id="PS50004">
    <property type="entry name" value="C2"/>
    <property type="match status" value="1"/>
</dbReference>
<organism evidence="4 5">
    <name type="scientific">Phytophthora pseudosyringae</name>
    <dbReference type="NCBI Taxonomy" id="221518"/>
    <lineage>
        <taxon>Eukaryota</taxon>
        <taxon>Sar</taxon>
        <taxon>Stramenopiles</taxon>
        <taxon>Oomycota</taxon>
        <taxon>Peronosporomycetes</taxon>
        <taxon>Peronosporales</taxon>
        <taxon>Peronosporaceae</taxon>
        <taxon>Phytophthora</taxon>
    </lineage>
</organism>
<protein>
    <recommendedName>
        <fullName evidence="3">C2 domain-containing protein</fullName>
    </recommendedName>
</protein>
<evidence type="ECO:0000256" key="2">
    <source>
        <dbReference type="ARBA" id="ARBA00022837"/>
    </source>
</evidence>
<reference evidence="4" key="1">
    <citation type="submission" date="2021-02" db="EMBL/GenBank/DDBJ databases">
        <authorList>
            <person name="Palmer J.M."/>
        </authorList>
    </citation>
    <scope>NUCLEOTIDE SEQUENCE</scope>
    <source>
        <strain evidence="4">SCRP734</strain>
    </source>
</reference>
<keyword evidence="5" id="KW-1185">Reference proteome</keyword>
<keyword evidence="2" id="KW-0106">Calcium</keyword>
<evidence type="ECO:0000313" key="5">
    <source>
        <dbReference type="Proteomes" id="UP000694044"/>
    </source>
</evidence>
<accession>A0A8T1WB44</accession>
<dbReference type="Proteomes" id="UP000694044">
    <property type="component" value="Unassembled WGS sequence"/>
</dbReference>
<evidence type="ECO:0000256" key="1">
    <source>
        <dbReference type="ARBA" id="ARBA00022723"/>
    </source>
</evidence>
<dbReference type="PANTHER" id="PTHR45911">
    <property type="entry name" value="C2 DOMAIN-CONTAINING PROTEIN"/>
    <property type="match status" value="1"/>
</dbReference>
<dbReference type="EMBL" id="JAGDFM010000031">
    <property type="protein sequence ID" value="KAG7390471.1"/>
    <property type="molecule type" value="Genomic_DNA"/>
</dbReference>
<dbReference type="SMART" id="SM00239">
    <property type="entry name" value="C2"/>
    <property type="match status" value="1"/>
</dbReference>
<feature type="domain" description="C2" evidence="3">
    <location>
        <begin position="1"/>
        <end position="107"/>
    </location>
</feature>
<keyword evidence="1" id="KW-0479">Metal-binding</keyword>
<evidence type="ECO:0000313" key="4">
    <source>
        <dbReference type="EMBL" id="KAG7390471.1"/>
    </source>
</evidence>
<dbReference type="Pfam" id="PF00168">
    <property type="entry name" value="C2"/>
    <property type="match status" value="1"/>
</dbReference>
<proteinExistence type="predicted"/>
<dbReference type="GO" id="GO:0046872">
    <property type="term" value="F:metal ion binding"/>
    <property type="evidence" value="ECO:0007669"/>
    <property type="project" value="UniProtKB-KW"/>
</dbReference>
<name>A0A8T1WB44_9STRA</name>
<dbReference type="AlphaFoldDB" id="A0A8T1WB44"/>
<sequence length="246" mass="27477">MPFLHVTLRSASDLPSSDFSLAGGKSDPYVIFKLNGTKHRSPCLKNTLNPVWDPPERYVFPVSDAASAVLNVEVYDMDTLNPDDLLGTLVVPVAKFADEMEVSTLENYPLSVASEFSGQKRDSTLLLEMCLKKADDQERRVFVWENESWSMGNGWKATNNSERRQWSAYDDSATSATFAEVAPRAPANMTGSGWQYCSNRGDAQGWSYAKTFAGPWTPNKPAFSFVRRRLWENTFQREDTGSGAAF</sequence>
<dbReference type="CDD" id="cd00030">
    <property type="entry name" value="C2"/>
    <property type="match status" value="1"/>
</dbReference>
<dbReference type="InterPro" id="IPR000008">
    <property type="entry name" value="C2_dom"/>
</dbReference>
<evidence type="ECO:0000259" key="3">
    <source>
        <dbReference type="PROSITE" id="PS50004"/>
    </source>
</evidence>
<comment type="caution">
    <text evidence="4">The sequence shown here is derived from an EMBL/GenBank/DDBJ whole genome shotgun (WGS) entry which is preliminary data.</text>
</comment>